<dbReference type="GO" id="GO:0016020">
    <property type="term" value="C:membrane"/>
    <property type="evidence" value="ECO:0007669"/>
    <property type="project" value="UniProtKB-SubCell"/>
</dbReference>
<dbReference type="Pfam" id="PF07690">
    <property type="entry name" value="MFS_1"/>
    <property type="match status" value="1"/>
</dbReference>
<proteinExistence type="inferred from homology"/>
<evidence type="ECO:0000256" key="3">
    <source>
        <dbReference type="ARBA" id="ARBA00007520"/>
    </source>
</evidence>
<organism evidence="10 11">
    <name type="scientific">Pararcticibacter amylolyticus</name>
    <dbReference type="NCBI Taxonomy" id="2173175"/>
    <lineage>
        <taxon>Bacteria</taxon>
        <taxon>Pseudomonadati</taxon>
        <taxon>Bacteroidota</taxon>
        <taxon>Sphingobacteriia</taxon>
        <taxon>Sphingobacteriales</taxon>
        <taxon>Sphingobacteriaceae</taxon>
        <taxon>Pararcticibacter</taxon>
    </lineage>
</organism>
<comment type="caution">
    <text evidence="10">The sequence shown here is derived from an EMBL/GenBank/DDBJ whole genome shotgun (WGS) entry which is preliminary data.</text>
</comment>
<evidence type="ECO:0000256" key="6">
    <source>
        <dbReference type="ARBA" id="ARBA00022989"/>
    </source>
</evidence>
<dbReference type="InterPro" id="IPR005829">
    <property type="entry name" value="Sugar_transporter_CS"/>
</dbReference>
<comment type="similarity">
    <text evidence="3">Belongs to the major facilitator superfamily. TCR/Tet family.</text>
</comment>
<feature type="transmembrane region" description="Helical" evidence="8">
    <location>
        <begin position="79"/>
        <end position="102"/>
    </location>
</feature>
<dbReference type="PANTHER" id="PTHR23504">
    <property type="entry name" value="MAJOR FACILITATOR SUPERFAMILY DOMAIN-CONTAINING PROTEIN 10"/>
    <property type="match status" value="1"/>
</dbReference>
<dbReference type="OrthoDB" id="9793283at2"/>
<dbReference type="GO" id="GO:0022857">
    <property type="term" value="F:transmembrane transporter activity"/>
    <property type="evidence" value="ECO:0007669"/>
    <property type="project" value="InterPro"/>
</dbReference>
<evidence type="ECO:0000256" key="2">
    <source>
        <dbReference type="ARBA" id="ARBA00004141"/>
    </source>
</evidence>
<protein>
    <submittedName>
        <fullName evidence="10">Tetracycline resistance MFS efflux pump</fullName>
    </submittedName>
</protein>
<evidence type="ECO:0000256" key="7">
    <source>
        <dbReference type="ARBA" id="ARBA00023136"/>
    </source>
</evidence>
<evidence type="ECO:0000256" key="4">
    <source>
        <dbReference type="ARBA" id="ARBA00022448"/>
    </source>
</evidence>
<dbReference type="InterPro" id="IPR020846">
    <property type="entry name" value="MFS_dom"/>
</dbReference>
<keyword evidence="6 8" id="KW-1133">Transmembrane helix</keyword>
<evidence type="ECO:0000256" key="8">
    <source>
        <dbReference type="SAM" id="Phobius"/>
    </source>
</evidence>
<feature type="transmembrane region" description="Helical" evidence="8">
    <location>
        <begin position="252"/>
        <end position="272"/>
    </location>
</feature>
<dbReference type="PANTHER" id="PTHR23504:SF15">
    <property type="entry name" value="MAJOR FACILITATOR SUPERFAMILY (MFS) PROFILE DOMAIN-CONTAINING PROTEIN"/>
    <property type="match status" value="1"/>
</dbReference>
<keyword evidence="11" id="KW-1185">Reference proteome</keyword>
<name>A0A2U2PLV4_9SPHI</name>
<sequence>MQKSKQAALGFIFLTILIDVIGMGIIIPVFPKLITEMIHGNLSTASEYGGWLMFAYSFMQFVFAPVLGNLSDRFGRRPVLLFSLLGFGLDYLFLAFAPSIIWLFAGRIIAGITGASFTAASAYIADISTPEKRAQNFGLIGAAFGVGFIIGPVLGGVLGQFGSRIPFLVAAGLSLLNFLYGFFILPESLPKENRRKFDIKRANPLGSLKQLRRFPAISGLIASLILVYIAAHAVQSNWTYYVMEKFGWNESWVGYSLGFIGLLTAIVQAGLIRIILPKLGQERGVTVGLSLYSLALLLFGLATNGWMMFAFMIPYTLGGIAGPAIQGLISTQVPANEQGELQGGLTSLMSATSIIGPPLMTSTFAYFTSSAAPFRFPGAPFLLGSLLMIISALLAVRNFRKKARTVVQPSGD</sequence>
<comment type="function">
    <text evidence="1">Resistance to tetracycline by an active tetracycline efflux. This is an energy-dependent process that decreases the accumulation of the antibiotic in whole cells. This protein functions as a metal-tetracycline/H(+) antiporter.</text>
</comment>
<feature type="transmembrane region" description="Helical" evidence="8">
    <location>
        <begin position="108"/>
        <end position="125"/>
    </location>
</feature>
<evidence type="ECO:0000256" key="5">
    <source>
        <dbReference type="ARBA" id="ARBA00022692"/>
    </source>
</evidence>
<dbReference type="PROSITE" id="PS50850">
    <property type="entry name" value="MFS"/>
    <property type="match status" value="1"/>
</dbReference>
<evidence type="ECO:0000313" key="11">
    <source>
        <dbReference type="Proteomes" id="UP000245647"/>
    </source>
</evidence>
<feature type="transmembrane region" description="Helical" evidence="8">
    <location>
        <begin position="284"/>
        <end position="302"/>
    </location>
</feature>
<accession>A0A2U2PLV4</accession>
<feature type="transmembrane region" description="Helical" evidence="8">
    <location>
        <begin position="214"/>
        <end position="232"/>
    </location>
</feature>
<feature type="transmembrane region" description="Helical" evidence="8">
    <location>
        <begin position="7"/>
        <end position="30"/>
    </location>
</feature>
<dbReference type="InterPro" id="IPR036259">
    <property type="entry name" value="MFS_trans_sf"/>
</dbReference>
<dbReference type="SUPFAM" id="SSF103473">
    <property type="entry name" value="MFS general substrate transporter"/>
    <property type="match status" value="1"/>
</dbReference>
<feature type="transmembrane region" description="Helical" evidence="8">
    <location>
        <begin position="379"/>
        <end position="396"/>
    </location>
</feature>
<feature type="domain" description="Major facilitator superfamily (MFS) profile" evidence="9">
    <location>
        <begin position="8"/>
        <end position="403"/>
    </location>
</feature>
<feature type="transmembrane region" description="Helical" evidence="8">
    <location>
        <begin position="137"/>
        <end position="159"/>
    </location>
</feature>
<dbReference type="Proteomes" id="UP000245647">
    <property type="component" value="Unassembled WGS sequence"/>
</dbReference>
<dbReference type="CDD" id="cd17388">
    <property type="entry name" value="MFS_TetA"/>
    <property type="match status" value="1"/>
</dbReference>
<gene>
    <name evidence="10" type="ORF">DDR33_00485</name>
</gene>
<reference evidence="10 11" key="1">
    <citation type="submission" date="2018-04" db="EMBL/GenBank/DDBJ databases">
        <title>Pedobacter chongqingensis sp. nov., isolated from a rottenly hemp rope.</title>
        <authorList>
            <person name="Cai Y."/>
        </authorList>
    </citation>
    <scope>NUCLEOTIDE SEQUENCE [LARGE SCALE GENOMIC DNA]</scope>
    <source>
        <strain evidence="10 11">FJ4-8</strain>
    </source>
</reference>
<comment type="subcellular location">
    <subcellularLocation>
        <location evidence="2">Membrane</location>
        <topology evidence="2">Multi-pass membrane protein</topology>
    </subcellularLocation>
</comment>
<dbReference type="PROSITE" id="PS00216">
    <property type="entry name" value="SUGAR_TRANSPORT_1"/>
    <property type="match status" value="1"/>
</dbReference>
<evidence type="ECO:0000256" key="1">
    <source>
        <dbReference type="ARBA" id="ARBA00003279"/>
    </source>
</evidence>
<keyword evidence="5 8" id="KW-0812">Transmembrane</keyword>
<keyword evidence="4" id="KW-0813">Transport</keyword>
<dbReference type="EMBL" id="QEAS01000001">
    <property type="protein sequence ID" value="PWG82383.1"/>
    <property type="molecule type" value="Genomic_DNA"/>
</dbReference>
<dbReference type="AlphaFoldDB" id="A0A2U2PLV4"/>
<dbReference type="InterPro" id="IPR001958">
    <property type="entry name" value="Tet-R_TetA/multi-R_MdtG-like"/>
</dbReference>
<keyword evidence="7 8" id="KW-0472">Membrane</keyword>
<feature type="transmembrane region" description="Helical" evidence="8">
    <location>
        <begin position="165"/>
        <end position="185"/>
    </location>
</feature>
<dbReference type="RefSeq" id="WP_109413802.1">
    <property type="nucleotide sequence ID" value="NZ_QEAS01000001.1"/>
</dbReference>
<dbReference type="Gene3D" id="1.20.1250.20">
    <property type="entry name" value="MFS general substrate transporter like domains"/>
    <property type="match status" value="1"/>
</dbReference>
<evidence type="ECO:0000259" key="9">
    <source>
        <dbReference type="PROSITE" id="PS50850"/>
    </source>
</evidence>
<evidence type="ECO:0000313" key="10">
    <source>
        <dbReference type="EMBL" id="PWG82383.1"/>
    </source>
</evidence>
<dbReference type="InterPro" id="IPR011701">
    <property type="entry name" value="MFS"/>
</dbReference>
<dbReference type="PRINTS" id="PR01035">
    <property type="entry name" value="TCRTETA"/>
</dbReference>
<feature type="transmembrane region" description="Helical" evidence="8">
    <location>
        <begin position="50"/>
        <end position="67"/>
    </location>
</feature>